<organism evidence="9 10">
    <name type="scientific">Prauserella halophila</name>
    <dbReference type="NCBI Taxonomy" id="185641"/>
    <lineage>
        <taxon>Bacteria</taxon>
        <taxon>Bacillati</taxon>
        <taxon>Actinomycetota</taxon>
        <taxon>Actinomycetes</taxon>
        <taxon>Pseudonocardiales</taxon>
        <taxon>Pseudonocardiaceae</taxon>
        <taxon>Prauserella</taxon>
    </lineage>
</organism>
<dbReference type="InterPro" id="IPR029028">
    <property type="entry name" value="Alpha/beta_knot_MTases"/>
</dbReference>
<protein>
    <recommendedName>
        <fullName evidence="6">Putative tRNA (cytidine(34)-2'-O)-methyltransferase</fullName>
        <ecNumber evidence="6">2.1.1.207</ecNumber>
    </recommendedName>
    <alternativeName>
        <fullName evidence="6">tRNA (cytidine/uridine-2'-O-)-methyltransferase</fullName>
    </alternativeName>
</protein>
<reference evidence="9 10" key="1">
    <citation type="journal article" date="2019" name="Int. J. Syst. Evol. Microbiol.">
        <title>The Global Catalogue of Microorganisms (GCM) 10K type strain sequencing project: providing services to taxonomists for standard genome sequencing and annotation.</title>
        <authorList>
            <consortium name="The Broad Institute Genomics Platform"/>
            <consortium name="The Broad Institute Genome Sequencing Center for Infectious Disease"/>
            <person name="Wu L."/>
            <person name="Ma J."/>
        </authorList>
    </citation>
    <scope>NUCLEOTIDE SEQUENCE [LARGE SCALE GENOMIC DNA]</scope>
    <source>
        <strain evidence="9 10">JCM 13023</strain>
    </source>
</reference>
<evidence type="ECO:0000313" key="10">
    <source>
        <dbReference type="Proteomes" id="UP001500653"/>
    </source>
</evidence>
<dbReference type="PANTHER" id="PTHR42971:SF1">
    <property type="entry name" value="TRNA (CYTIDINE(34)-2'-O)-METHYLTRANSFERASE"/>
    <property type="match status" value="1"/>
</dbReference>
<dbReference type="InterPro" id="IPR001537">
    <property type="entry name" value="SpoU_MeTrfase"/>
</dbReference>
<feature type="binding site" evidence="6">
    <location>
        <position position="181"/>
    </location>
    <ligand>
        <name>S-adenosyl-L-methionine</name>
        <dbReference type="ChEBI" id="CHEBI:59789"/>
    </ligand>
</feature>
<evidence type="ECO:0000313" key="9">
    <source>
        <dbReference type="EMBL" id="GAA1227912.1"/>
    </source>
</evidence>
<keyword evidence="1 6" id="KW-0963">Cytoplasm</keyword>
<dbReference type="InterPro" id="IPR016914">
    <property type="entry name" value="TrmL"/>
</dbReference>
<name>A0ABN1VYZ3_9PSEU</name>
<feature type="compositionally biased region" description="Low complexity" evidence="7">
    <location>
        <begin position="35"/>
        <end position="44"/>
    </location>
</feature>
<evidence type="ECO:0000256" key="2">
    <source>
        <dbReference type="ARBA" id="ARBA00022603"/>
    </source>
</evidence>
<comment type="function">
    <text evidence="6">Could methylate the ribose at the nucleotide 34 wobble position in tRNA.</text>
</comment>
<comment type="caution">
    <text evidence="9">The sequence shown here is derived from an EMBL/GenBank/DDBJ whole genome shotgun (WGS) entry which is preliminary data.</text>
</comment>
<sequence>MAFTTPRSAAVLTLGQHLARAARGSGEPDRQNRYRAAARPPAAAGTGETTDVFRVVFYHPEIPPNTGNAIRLSANTGCQLHLIEPLGFGFEDKQLRRAGLDYHDLADVHVHPTIEAAWETLLPANVYAFTARGDRLHTDVSYTAGDVLLFGPESTGLPDEVLADPAITERVHLPMLPTSRSLNLTNTASIAVYEAWRQHGFPGV</sequence>
<feature type="binding site" evidence="6">
    <location>
        <position position="151"/>
    </location>
    <ligand>
        <name>S-adenosyl-L-methionine</name>
        <dbReference type="ChEBI" id="CHEBI:59789"/>
    </ligand>
</feature>
<keyword evidence="2 6" id="KW-0489">Methyltransferase</keyword>
<accession>A0ABN1VYZ3</accession>
<feature type="region of interest" description="Disordered" evidence="7">
    <location>
        <begin position="20"/>
        <end position="46"/>
    </location>
</feature>
<dbReference type="InterPro" id="IPR029026">
    <property type="entry name" value="tRNA_m1G_MTases_N"/>
</dbReference>
<evidence type="ECO:0000259" key="8">
    <source>
        <dbReference type="Pfam" id="PF00588"/>
    </source>
</evidence>
<dbReference type="SUPFAM" id="SSF75217">
    <property type="entry name" value="alpha/beta knot"/>
    <property type="match status" value="1"/>
</dbReference>
<feature type="domain" description="tRNA/rRNA methyltransferase SpoU type" evidence="8">
    <location>
        <begin position="53"/>
        <end position="193"/>
    </location>
</feature>
<comment type="catalytic activity">
    <reaction evidence="6">
        <text>5-carboxymethylaminomethyluridine(34) in tRNA(Leu) + S-adenosyl-L-methionine = 5-carboxymethylaminomethyl-2'-O-methyluridine(34) in tRNA(Leu) + S-adenosyl-L-homocysteine + H(+)</text>
        <dbReference type="Rhea" id="RHEA:43088"/>
        <dbReference type="Rhea" id="RHEA-COMP:10333"/>
        <dbReference type="Rhea" id="RHEA-COMP:10334"/>
        <dbReference type="ChEBI" id="CHEBI:15378"/>
        <dbReference type="ChEBI" id="CHEBI:57856"/>
        <dbReference type="ChEBI" id="CHEBI:59789"/>
        <dbReference type="ChEBI" id="CHEBI:74508"/>
        <dbReference type="ChEBI" id="CHEBI:74511"/>
        <dbReference type="EC" id="2.1.1.207"/>
    </reaction>
</comment>
<comment type="subcellular location">
    <subcellularLocation>
        <location evidence="6">Cytoplasm</location>
    </subcellularLocation>
</comment>
<comment type="caution">
    <text evidence="6">Lacks conserved residue(s) required for the propagation of feature annotation.</text>
</comment>
<keyword evidence="3 6" id="KW-0808">Transferase</keyword>
<comment type="catalytic activity">
    <reaction evidence="6">
        <text>cytidine(34) in tRNA + S-adenosyl-L-methionine = 2'-O-methylcytidine(34) in tRNA + S-adenosyl-L-homocysteine + H(+)</text>
        <dbReference type="Rhea" id="RHEA:43084"/>
        <dbReference type="Rhea" id="RHEA-COMP:10331"/>
        <dbReference type="Rhea" id="RHEA-COMP:10332"/>
        <dbReference type="ChEBI" id="CHEBI:15378"/>
        <dbReference type="ChEBI" id="CHEBI:57856"/>
        <dbReference type="ChEBI" id="CHEBI:59789"/>
        <dbReference type="ChEBI" id="CHEBI:74495"/>
        <dbReference type="ChEBI" id="CHEBI:82748"/>
        <dbReference type="EC" id="2.1.1.207"/>
    </reaction>
</comment>
<evidence type="ECO:0000256" key="7">
    <source>
        <dbReference type="SAM" id="MobiDB-lite"/>
    </source>
</evidence>
<keyword evidence="10" id="KW-1185">Reference proteome</keyword>
<dbReference type="Gene3D" id="3.40.1280.10">
    <property type="match status" value="1"/>
</dbReference>
<keyword evidence="4 6" id="KW-0949">S-adenosyl-L-methionine</keyword>
<evidence type="ECO:0000256" key="3">
    <source>
        <dbReference type="ARBA" id="ARBA00022679"/>
    </source>
</evidence>
<dbReference type="PANTHER" id="PTHR42971">
    <property type="entry name" value="TRNA (CYTIDINE(34)-2'-O)-METHYLTRANSFERASE"/>
    <property type="match status" value="1"/>
</dbReference>
<evidence type="ECO:0000256" key="1">
    <source>
        <dbReference type="ARBA" id="ARBA00022490"/>
    </source>
</evidence>
<evidence type="ECO:0000256" key="6">
    <source>
        <dbReference type="HAMAP-Rule" id="MF_01885"/>
    </source>
</evidence>
<dbReference type="EMBL" id="BAAALN010000002">
    <property type="protein sequence ID" value="GAA1227912.1"/>
    <property type="molecule type" value="Genomic_DNA"/>
</dbReference>
<dbReference type="HAMAP" id="MF_01885">
    <property type="entry name" value="tRNA_methyltr_TrmL"/>
    <property type="match status" value="1"/>
</dbReference>
<feature type="binding site" evidence="6">
    <location>
        <position position="173"/>
    </location>
    <ligand>
        <name>S-adenosyl-L-methionine</name>
        <dbReference type="ChEBI" id="CHEBI:59789"/>
    </ligand>
</feature>
<comment type="similarity">
    <text evidence="6">Belongs to the class IV-like SAM-binding methyltransferase superfamily. RNA methyltransferase TrmH family. TrmL subfamily.</text>
</comment>
<proteinExistence type="inferred from homology"/>
<dbReference type="Proteomes" id="UP001500653">
    <property type="component" value="Unassembled WGS sequence"/>
</dbReference>
<keyword evidence="5 6" id="KW-0819">tRNA processing</keyword>
<evidence type="ECO:0000256" key="5">
    <source>
        <dbReference type="ARBA" id="ARBA00022694"/>
    </source>
</evidence>
<dbReference type="EC" id="2.1.1.207" evidence="6"/>
<gene>
    <name evidence="9" type="ORF">GCM10009676_07810</name>
</gene>
<evidence type="ECO:0000256" key="4">
    <source>
        <dbReference type="ARBA" id="ARBA00022691"/>
    </source>
</evidence>
<dbReference type="CDD" id="cd18094">
    <property type="entry name" value="SpoU-like_TrmL"/>
    <property type="match status" value="1"/>
</dbReference>
<dbReference type="Pfam" id="PF00588">
    <property type="entry name" value="SpoU_methylase"/>
    <property type="match status" value="1"/>
</dbReference>